<accession>A0A0P1ARF2</accession>
<proteinExistence type="predicted"/>
<evidence type="ECO:0000313" key="1">
    <source>
        <dbReference type="EMBL" id="CEG43734.1"/>
    </source>
</evidence>
<evidence type="ECO:0000313" key="2">
    <source>
        <dbReference type="Proteomes" id="UP000054928"/>
    </source>
</evidence>
<dbReference type="Proteomes" id="UP000054928">
    <property type="component" value="Unassembled WGS sequence"/>
</dbReference>
<organism evidence="1 2">
    <name type="scientific">Plasmopara halstedii</name>
    <name type="common">Downy mildew of sunflower</name>
    <dbReference type="NCBI Taxonomy" id="4781"/>
    <lineage>
        <taxon>Eukaryota</taxon>
        <taxon>Sar</taxon>
        <taxon>Stramenopiles</taxon>
        <taxon>Oomycota</taxon>
        <taxon>Peronosporomycetes</taxon>
        <taxon>Peronosporales</taxon>
        <taxon>Peronosporaceae</taxon>
        <taxon>Plasmopara</taxon>
    </lineage>
</organism>
<dbReference type="GeneID" id="59052696"/>
<dbReference type="AlphaFoldDB" id="A0A0P1ARF2"/>
<reference evidence="2" key="1">
    <citation type="submission" date="2014-09" db="EMBL/GenBank/DDBJ databases">
        <authorList>
            <person name="Sharma Rahul"/>
            <person name="Thines Marco"/>
        </authorList>
    </citation>
    <scope>NUCLEOTIDE SEQUENCE [LARGE SCALE GENOMIC DNA]</scope>
</reference>
<protein>
    <submittedName>
        <fullName evidence="1">Uncharacterized protein</fullName>
    </submittedName>
</protein>
<keyword evidence="2" id="KW-1185">Reference proteome</keyword>
<name>A0A0P1ARF2_PLAHL</name>
<dbReference type="RefSeq" id="XP_036263270.1">
    <property type="nucleotide sequence ID" value="XM_036407580.1"/>
</dbReference>
<sequence length="67" mass="7619">MRAFRRALCYQLLTPTMQTISLSQHRHSPRSGKTAISIIYQQDSSYLVHSLRGAPNKAIKPLLYCLS</sequence>
<dbReference type="EMBL" id="CCYD01000810">
    <property type="protein sequence ID" value="CEG43734.1"/>
    <property type="molecule type" value="Genomic_DNA"/>
</dbReference>